<dbReference type="AlphaFoldDB" id="A0A5A8DQN2"/>
<feature type="compositionally biased region" description="Acidic residues" evidence="4">
    <location>
        <begin position="843"/>
        <end position="882"/>
    </location>
</feature>
<evidence type="ECO:0000313" key="8">
    <source>
        <dbReference type="Proteomes" id="UP000324907"/>
    </source>
</evidence>
<dbReference type="Gene3D" id="1.25.40.20">
    <property type="entry name" value="Ankyrin repeat-containing domain"/>
    <property type="match status" value="3"/>
</dbReference>
<sequence>MAHQASAAGAGAPHPAEASAGAAARPRAASGDATVDADGTRWVPAGTSLPGVYVLSREGASAPSAAKAREADGAIRGLPPLFDDGADPIHRLAKDGDVDGLKLAASQAVAAPADAAGTARSFTAQDEDGRTPLHWAAAMGRDAAVAWLLAREDVSPRTADKAGWTPLHSAVSAGHTAVVARLLAAGADAAARTSQGRTPLHYCKGRALMVETLLGGEPDLDAADETGTTALMRCAASGAAEACRLLVEAGAAVDATDSEGWTALLHAAESSQLGAASVLILEGSANFKAQTRDGKTAGDLIDRSKLQALADIVRTRMARDGSGAGAAAAASAAADALGAWPVHGPPAAMSAMGAQTVDQATVLSVPADVEIASLLVGPGAVARGQPIASVRRKASAPLAESPTGEPAGGHVVRAPDNGILLQWLCNDDALRLSAGRLAVFAVCSHRMLHGGVCAVCNVDMSKVGAIPGRPIPSADSRLPLSVTRQLRSSSSPAPAVPEGDTPGFGPLPAAAAFLTPERVAGLASWWLGNRPAAAAGSSAPAAKLSGRNSYHDVKAVSGFQLQVASHEAEQADLRTQSRLLRARRLRLVLDIDHTLLHATCDERAAVIVSSCGLHTFEGEGVPYFVKLRPAVRTFLRLCQPFFELSVDTAGTRAYARRVVAVLDPTGDLFGQRIVTRSDHNYMQTQQKSAHWLHRSLGDASMMVVLDDTAAVWGRTAPANLVQIEPYKFFGSFQDVNNSAGVSATALDAAPSAPGAAASPGQAGRTTTPAPTPALRAAKRSRLAALATVAQGADATAPDAVAAQTGAQVGEEEPVSTADLYAEMTEQTQHEAAVAAFRSAGWDAEGDGDEDGGEREDWEMGDDRAGEDDDFDDDGGGEGIDYD</sequence>
<keyword evidence="1" id="KW-0677">Repeat</keyword>
<feature type="region of interest" description="Disordered" evidence="4">
    <location>
        <begin position="749"/>
        <end position="771"/>
    </location>
</feature>
<evidence type="ECO:0000256" key="4">
    <source>
        <dbReference type="SAM" id="MobiDB-lite"/>
    </source>
</evidence>
<feature type="domain" description="FCP1 homology" evidence="5">
    <location>
        <begin position="580"/>
        <end position="749"/>
    </location>
</feature>
<dbReference type="PROSITE" id="PS50297">
    <property type="entry name" value="ANK_REP_REGION"/>
    <property type="match status" value="3"/>
</dbReference>
<evidence type="ECO:0000256" key="2">
    <source>
        <dbReference type="ARBA" id="ARBA00023043"/>
    </source>
</evidence>
<dbReference type="EMBL" id="VLTL01000082">
    <property type="protein sequence ID" value="KAA0162332.1"/>
    <property type="molecule type" value="Genomic_DNA"/>
</dbReference>
<dbReference type="Proteomes" id="UP000324907">
    <property type="component" value="Unassembled WGS sequence"/>
</dbReference>
<dbReference type="EMBL" id="VLTM01000004">
    <property type="protein sequence ID" value="KAA0167726.1"/>
    <property type="molecule type" value="Genomic_DNA"/>
</dbReference>
<feature type="repeat" description="ANK" evidence="3">
    <location>
        <begin position="226"/>
        <end position="258"/>
    </location>
</feature>
<accession>A0A5A8DQN2</accession>
<dbReference type="PROSITE" id="PS50969">
    <property type="entry name" value="FCP1"/>
    <property type="match status" value="1"/>
</dbReference>
<gene>
    <name evidence="6" type="ORF">FNF28_04751</name>
    <name evidence="7" type="ORF">FNF31_00661</name>
</gene>
<dbReference type="SUPFAM" id="SSF48403">
    <property type="entry name" value="Ankyrin repeat"/>
    <property type="match status" value="1"/>
</dbReference>
<evidence type="ECO:0000256" key="1">
    <source>
        <dbReference type="ARBA" id="ARBA00022737"/>
    </source>
</evidence>
<feature type="repeat" description="ANK" evidence="3">
    <location>
        <begin position="162"/>
        <end position="194"/>
    </location>
</feature>
<dbReference type="SMART" id="SM00248">
    <property type="entry name" value="ANK"/>
    <property type="match status" value="6"/>
</dbReference>
<organism evidence="7 9">
    <name type="scientific">Cafeteria roenbergensis</name>
    <name type="common">Marine flagellate</name>
    <dbReference type="NCBI Taxonomy" id="33653"/>
    <lineage>
        <taxon>Eukaryota</taxon>
        <taxon>Sar</taxon>
        <taxon>Stramenopiles</taxon>
        <taxon>Bigyra</taxon>
        <taxon>Opalozoa</taxon>
        <taxon>Bicosoecida</taxon>
        <taxon>Cafeteriaceae</taxon>
        <taxon>Cafeteria</taxon>
    </lineage>
</organism>
<comment type="caution">
    <text evidence="7">The sequence shown here is derived from an EMBL/GenBank/DDBJ whole genome shotgun (WGS) entry which is preliminary data.</text>
</comment>
<feature type="region of interest" description="Disordered" evidence="4">
    <location>
        <begin position="839"/>
        <end position="882"/>
    </location>
</feature>
<evidence type="ECO:0000313" key="7">
    <source>
        <dbReference type="EMBL" id="KAA0167726.1"/>
    </source>
</evidence>
<keyword evidence="2 3" id="KW-0040">ANK repeat</keyword>
<dbReference type="InterPro" id="IPR023214">
    <property type="entry name" value="HAD_sf"/>
</dbReference>
<dbReference type="PANTHER" id="PTHR24173:SF74">
    <property type="entry name" value="ANKYRIN REPEAT DOMAIN-CONTAINING PROTEIN 16"/>
    <property type="match status" value="1"/>
</dbReference>
<dbReference type="InterPro" id="IPR036412">
    <property type="entry name" value="HAD-like_sf"/>
</dbReference>
<dbReference type="Gene3D" id="3.40.50.1000">
    <property type="entry name" value="HAD superfamily/HAD-like"/>
    <property type="match status" value="1"/>
</dbReference>
<name>A0A5A8DQN2_CAFRO</name>
<dbReference type="InterPro" id="IPR036770">
    <property type="entry name" value="Ankyrin_rpt-contain_sf"/>
</dbReference>
<feature type="region of interest" description="Disordered" evidence="4">
    <location>
        <begin position="1"/>
        <end position="42"/>
    </location>
</feature>
<dbReference type="InterPro" id="IPR002110">
    <property type="entry name" value="Ankyrin_rpt"/>
</dbReference>
<feature type="repeat" description="ANK" evidence="3">
    <location>
        <begin position="128"/>
        <end position="161"/>
    </location>
</feature>
<evidence type="ECO:0000313" key="6">
    <source>
        <dbReference type="EMBL" id="KAA0162332.1"/>
    </source>
</evidence>
<dbReference type="SMART" id="SM00577">
    <property type="entry name" value="CPDc"/>
    <property type="match status" value="1"/>
</dbReference>
<dbReference type="Pfam" id="PF13637">
    <property type="entry name" value="Ank_4"/>
    <property type="match status" value="1"/>
</dbReference>
<reference evidence="8 9" key="1">
    <citation type="submission" date="2019-07" db="EMBL/GenBank/DDBJ databases">
        <title>Genomes of Cafeteria roenbergensis.</title>
        <authorList>
            <person name="Fischer M.G."/>
            <person name="Hackl T."/>
            <person name="Roman M."/>
        </authorList>
    </citation>
    <scope>NUCLEOTIDE SEQUENCE [LARGE SCALE GENOMIC DNA]</scope>
    <source>
        <strain evidence="7 9">Cflag</strain>
        <strain evidence="6 8">RCC970-E3</strain>
    </source>
</reference>
<proteinExistence type="predicted"/>
<dbReference type="Proteomes" id="UP000325113">
    <property type="component" value="Unassembled WGS sequence"/>
</dbReference>
<dbReference type="SUPFAM" id="SSF56784">
    <property type="entry name" value="HAD-like"/>
    <property type="match status" value="1"/>
</dbReference>
<feature type="compositionally biased region" description="Low complexity" evidence="4">
    <location>
        <begin position="1"/>
        <end position="33"/>
    </location>
</feature>
<dbReference type="CDD" id="cd07521">
    <property type="entry name" value="HAD_FCP1-like"/>
    <property type="match status" value="1"/>
</dbReference>
<dbReference type="InterPro" id="IPR004274">
    <property type="entry name" value="FCP1_dom"/>
</dbReference>
<dbReference type="PROSITE" id="PS50088">
    <property type="entry name" value="ANK_REPEAT"/>
    <property type="match status" value="3"/>
</dbReference>
<evidence type="ECO:0000259" key="5">
    <source>
        <dbReference type="PROSITE" id="PS50969"/>
    </source>
</evidence>
<dbReference type="PANTHER" id="PTHR24173">
    <property type="entry name" value="ANKYRIN REPEAT CONTAINING"/>
    <property type="match status" value="1"/>
</dbReference>
<dbReference type="Pfam" id="PF12796">
    <property type="entry name" value="Ank_2"/>
    <property type="match status" value="1"/>
</dbReference>
<evidence type="ECO:0000256" key="3">
    <source>
        <dbReference type="PROSITE-ProRule" id="PRU00023"/>
    </source>
</evidence>
<evidence type="ECO:0000313" key="9">
    <source>
        <dbReference type="Proteomes" id="UP000325113"/>
    </source>
</evidence>
<dbReference type="Pfam" id="PF03031">
    <property type="entry name" value="NIF"/>
    <property type="match status" value="1"/>
</dbReference>
<protein>
    <recommendedName>
        <fullName evidence="5">FCP1 homology domain-containing protein</fullName>
    </recommendedName>
</protein>